<dbReference type="CDD" id="cd01169">
    <property type="entry name" value="HMPP_kinase"/>
    <property type="match status" value="1"/>
</dbReference>
<gene>
    <name evidence="21" type="primary">thiD</name>
    <name evidence="18" type="synonym">thiE</name>
    <name evidence="21" type="ORF">G5A70_12015</name>
</gene>
<keyword evidence="11 18" id="KW-0460">Magnesium</keyword>
<proteinExistence type="inferred from homology"/>
<dbReference type="NCBIfam" id="TIGR00693">
    <property type="entry name" value="thiE"/>
    <property type="match status" value="1"/>
</dbReference>
<comment type="pathway">
    <text evidence="3">Cofactor biosynthesis; thiamine diphosphate biosynthesis; 4-amino-2-methyl-5-diphosphomethylpyrimidine from 5-amino-1-(5-phospho-D-ribosyl)imidazole: step 3/3.</text>
</comment>
<keyword evidence="12 18" id="KW-0784">Thiamine biosynthesis</keyword>
<evidence type="ECO:0000313" key="21">
    <source>
        <dbReference type="EMBL" id="NSJ86881.1"/>
    </source>
</evidence>
<dbReference type="Gene3D" id="3.40.1190.20">
    <property type="match status" value="1"/>
</dbReference>
<evidence type="ECO:0000256" key="12">
    <source>
        <dbReference type="ARBA" id="ARBA00022977"/>
    </source>
</evidence>
<feature type="binding site" evidence="18">
    <location>
        <position position="167"/>
    </location>
    <ligand>
        <name>2-[(2R,5Z)-2-carboxy-4-methylthiazol-5(2H)-ylidene]ethyl phosphate</name>
        <dbReference type="ChEBI" id="CHEBI:62899"/>
    </ligand>
</feature>
<keyword evidence="22" id="KW-1185">Reference proteome</keyword>
<accession>A0ABX2I8U4</accession>
<organism evidence="21 22">
    <name type="scientific">Blautia hansenii</name>
    <name type="common">Ruminococcus hansenii</name>
    <dbReference type="NCBI Taxonomy" id="1322"/>
    <lineage>
        <taxon>Bacteria</taxon>
        <taxon>Bacillati</taxon>
        <taxon>Bacillota</taxon>
        <taxon>Clostridia</taxon>
        <taxon>Lachnospirales</taxon>
        <taxon>Lachnospiraceae</taxon>
        <taxon>Blautia</taxon>
    </lineage>
</organism>
<evidence type="ECO:0000256" key="1">
    <source>
        <dbReference type="ARBA" id="ARBA00000151"/>
    </source>
</evidence>
<dbReference type="CDD" id="cd00564">
    <property type="entry name" value="TMP_TenI"/>
    <property type="match status" value="1"/>
</dbReference>
<dbReference type="HAMAP" id="MF_00097">
    <property type="entry name" value="TMP_synthase"/>
    <property type="match status" value="1"/>
</dbReference>
<comment type="similarity">
    <text evidence="18">Belongs to the thiamine-phosphate synthase family.</text>
</comment>
<feature type="binding site" evidence="18">
    <location>
        <position position="72"/>
    </location>
    <ligand>
        <name>4-amino-2-methyl-5-(diphosphooxymethyl)pyrimidine</name>
        <dbReference type="ChEBI" id="CHEBI:57841"/>
    </ligand>
</feature>
<evidence type="ECO:0000256" key="14">
    <source>
        <dbReference type="ARBA" id="ARBA00037917"/>
    </source>
</evidence>
<dbReference type="PANTHER" id="PTHR20858:SF17">
    <property type="entry name" value="HYDROXYMETHYLPYRIMIDINE_PHOSPHOMETHYLPYRIMIDINE KINASE THI20-RELATED"/>
    <property type="match status" value="1"/>
</dbReference>
<dbReference type="InterPro" id="IPR034291">
    <property type="entry name" value="TMP_synthase"/>
</dbReference>
<keyword evidence="6 18" id="KW-0808">Transferase</keyword>
<dbReference type="Gene3D" id="3.20.20.70">
    <property type="entry name" value="Aldolase class I"/>
    <property type="match status" value="1"/>
</dbReference>
<dbReference type="Pfam" id="PF02581">
    <property type="entry name" value="TMP-TENI"/>
    <property type="match status" value="1"/>
</dbReference>
<comment type="function">
    <text evidence="18">Condenses 4-methyl-5-(beta-hydroxyethyl)thiazole monophosphate (THZ-P) and 2-methyl-4-amino-5-hydroxymethyl pyrimidine pyrophosphate (HMP-PP) to form thiamine monophosphate (TMP).</text>
</comment>
<dbReference type="GO" id="GO:0008972">
    <property type="term" value="F:phosphomethylpyrimidine kinase activity"/>
    <property type="evidence" value="ECO:0007669"/>
    <property type="project" value="UniProtKB-EC"/>
</dbReference>
<evidence type="ECO:0000259" key="20">
    <source>
        <dbReference type="Pfam" id="PF08543"/>
    </source>
</evidence>
<comment type="catalytic activity">
    <reaction evidence="15 18">
        <text>4-methyl-5-(2-phosphooxyethyl)-thiazole + 4-amino-2-methyl-5-(diphosphooxymethyl)pyrimidine + H(+) = thiamine phosphate + diphosphate</text>
        <dbReference type="Rhea" id="RHEA:22328"/>
        <dbReference type="ChEBI" id="CHEBI:15378"/>
        <dbReference type="ChEBI" id="CHEBI:33019"/>
        <dbReference type="ChEBI" id="CHEBI:37575"/>
        <dbReference type="ChEBI" id="CHEBI:57841"/>
        <dbReference type="ChEBI" id="CHEBI:58296"/>
        <dbReference type="EC" id="2.5.1.3"/>
    </reaction>
</comment>
<evidence type="ECO:0000256" key="18">
    <source>
        <dbReference type="HAMAP-Rule" id="MF_00097"/>
    </source>
</evidence>
<feature type="binding site" evidence="18">
    <location>
        <position position="140"/>
    </location>
    <ligand>
        <name>4-amino-2-methyl-5-(diphosphooxymethyl)pyrimidine</name>
        <dbReference type="ChEBI" id="CHEBI:57841"/>
    </ligand>
</feature>
<dbReference type="InterPro" id="IPR036206">
    <property type="entry name" value="ThiamineP_synth_sf"/>
</dbReference>
<evidence type="ECO:0000256" key="5">
    <source>
        <dbReference type="ARBA" id="ARBA00009879"/>
    </source>
</evidence>
<evidence type="ECO:0000256" key="8">
    <source>
        <dbReference type="ARBA" id="ARBA00022741"/>
    </source>
</evidence>
<feature type="binding site" evidence="18">
    <location>
        <begin position="187"/>
        <end position="188"/>
    </location>
    <ligand>
        <name>2-[(2R,5Z)-2-carboxy-4-methylthiazol-5(2H)-ylidene]ethyl phosphate</name>
        <dbReference type="ChEBI" id="CHEBI:62899"/>
    </ligand>
</feature>
<dbReference type="InterPro" id="IPR013749">
    <property type="entry name" value="PM/HMP-P_kinase-1"/>
</dbReference>
<keyword evidence="9 21" id="KW-0418">Kinase</keyword>
<feature type="binding site" evidence="18">
    <location>
        <position position="92"/>
    </location>
    <ligand>
        <name>Mg(2+)</name>
        <dbReference type="ChEBI" id="CHEBI:18420"/>
    </ligand>
</feature>
<evidence type="ECO:0000313" key="22">
    <source>
        <dbReference type="Proteomes" id="UP000822142"/>
    </source>
</evidence>
<feature type="domain" description="Thiamine phosphate synthase/TenI" evidence="19">
    <location>
        <begin position="10"/>
        <end position="190"/>
    </location>
</feature>
<evidence type="ECO:0000256" key="9">
    <source>
        <dbReference type="ARBA" id="ARBA00022777"/>
    </source>
</evidence>
<comment type="catalytic activity">
    <reaction evidence="1">
        <text>4-amino-5-hydroxymethyl-2-methylpyrimidine + ATP = 4-amino-2-methyl-5-(phosphooxymethyl)pyrimidine + ADP + H(+)</text>
        <dbReference type="Rhea" id="RHEA:23096"/>
        <dbReference type="ChEBI" id="CHEBI:15378"/>
        <dbReference type="ChEBI" id="CHEBI:16892"/>
        <dbReference type="ChEBI" id="CHEBI:30616"/>
        <dbReference type="ChEBI" id="CHEBI:58354"/>
        <dbReference type="ChEBI" id="CHEBI:456216"/>
        <dbReference type="EC" id="2.7.1.49"/>
    </reaction>
</comment>
<evidence type="ECO:0000256" key="3">
    <source>
        <dbReference type="ARBA" id="ARBA00004769"/>
    </source>
</evidence>
<keyword evidence="10" id="KW-0067">ATP-binding</keyword>
<evidence type="ECO:0000256" key="15">
    <source>
        <dbReference type="ARBA" id="ARBA00047334"/>
    </source>
</evidence>
<dbReference type="RefSeq" id="WP_173749879.1">
    <property type="nucleotide sequence ID" value="NZ_JAAITA010000018.1"/>
</dbReference>
<dbReference type="SUPFAM" id="SSF51391">
    <property type="entry name" value="Thiamin phosphate synthase"/>
    <property type="match status" value="1"/>
</dbReference>
<dbReference type="PANTHER" id="PTHR20858">
    <property type="entry name" value="PHOSPHOMETHYLPYRIMIDINE KINASE"/>
    <property type="match status" value="1"/>
</dbReference>
<dbReference type="GO" id="GO:0008902">
    <property type="term" value="F:hydroxymethylpyrimidine kinase activity"/>
    <property type="evidence" value="ECO:0007669"/>
    <property type="project" value="UniProtKB-EC"/>
</dbReference>
<comment type="catalytic activity">
    <reaction evidence="2">
        <text>4-amino-2-methyl-5-(phosphooxymethyl)pyrimidine + ATP = 4-amino-2-methyl-5-(diphosphooxymethyl)pyrimidine + ADP</text>
        <dbReference type="Rhea" id="RHEA:19893"/>
        <dbReference type="ChEBI" id="CHEBI:30616"/>
        <dbReference type="ChEBI" id="CHEBI:57841"/>
        <dbReference type="ChEBI" id="CHEBI:58354"/>
        <dbReference type="ChEBI" id="CHEBI:456216"/>
        <dbReference type="EC" id="2.7.4.7"/>
    </reaction>
</comment>
<sequence>MKCKKEDMQLYAVTDRTWVGEKSFEEQVEESLEGGVTFLQLREKHLAEEEFFKEAVKIRQLAAKYKVPFVINDNVEIARKVQADGVHLGQKDMGLLEAREILGPDKLIGVSCRTVEDARKAEALGADYLGVGAVFGTSTKKDAKPVAREELQAICRAVSIPVVAIGGVKESNLMELKGSGVSGVAVVSGIYGQKNIKEACRRLRELSEEMTARSMKKVLSIAGSDSSGGAGIQADIKTITAHGLYAMTAITALTAQNTTGVYGVQNVPPEFVAKQLDCIFQDICPDAVKIGMVSDSQIIHAIAEKLREYEAENIVADPVMSATSGGTLMQKEAEKAIKAELFPLADVVTPNLLEAEILTGMNIHTGKDMEKAAQIIGEGMEGAVLLKGGHLKETADDLLYFEGKFIWYPGEKVENPNTHGTGCTLSSAIACNLAKGYDVPESVRRAKAYITGALRAQLNLGNGSGPLNHMYALRKENVENIFEKYMKET</sequence>
<evidence type="ECO:0000256" key="2">
    <source>
        <dbReference type="ARBA" id="ARBA00000565"/>
    </source>
</evidence>
<dbReference type="Pfam" id="PF08543">
    <property type="entry name" value="Phos_pyr_kin"/>
    <property type="match status" value="1"/>
</dbReference>
<evidence type="ECO:0000256" key="11">
    <source>
        <dbReference type="ARBA" id="ARBA00022842"/>
    </source>
</evidence>
<dbReference type="Proteomes" id="UP000822142">
    <property type="component" value="Unassembled WGS sequence"/>
</dbReference>
<keyword evidence="8" id="KW-0547">Nucleotide-binding</keyword>
<dbReference type="SUPFAM" id="SSF53613">
    <property type="entry name" value="Ribokinase-like"/>
    <property type="match status" value="1"/>
</dbReference>
<name>A0ABX2I8U4_BLAHA</name>
<comment type="catalytic activity">
    <reaction evidence="16 18">
        <text>2-(2-carboxy-4-methylthiazol-5-yl)ethyl phosphate + 4-amino-2-methyl-5-(diphosphooxymethyl)pyrimidine + 2 H(+) = thiamine phosphate + CO2 + diphosphate</text>
        <dbReference type="Rhea" id="RHEA:47848"/>
        <dbReference type="ChEBI" id="CHEBI:15378"/>
        <dbReference type="ChEBI" id="CHEBI:16526"/>
        <dbReference type="ChEBI" id="CHEBI:33019"/>
        <dbReference type="ChEBI" id="CHEBI:37575"/>
        <dbReference type="ChEBI" id="CHEBI:57841"/>
        <dbReference type="ChEBI" id="CHEBI:62890"/>
        <dbReference type="EC" id="2.5.1.3"/>
    </reaction>
</comment>
<keyword evidence="7 18" id="KW-0479">Metal-binding</keyword>
<dbReference type="InterPro" id="IPR004399">
    <property type="entry name" value="HMP/HMP-P_kinase_dom"/>
</dbReference>
<comment type="catalytic activity">
    <reaction evidence="17 18">
        <text>2-[(2R,5Z)-2-carboxy-4-methylthiazol-5(2H)-ylidene]ethyl phosphate + 4-amino-2-methyl-5-(diphosphooxymethyl)pyrimidine + 2 H(+) = thiamine phosphate + CO2 + diphosphate</text>
        <dbReference type="Rhea" id="RHEA:47844"/>
        <dbReference type="ChEBI" id="CHEBI:15378"/>
        <dbReference type="ChEBI" id="CHEBI:16526"/>
        <dbReference type="ChEBI" id="CHEBI:33019"/>
        <dbReference type="ChEBI" id="CHEBI:37575"/>
        <dbReference type="ChEBI" id="CHEBI:57841"/>
        <dbReference type="ChEBI" id="CHEBI:62899"/>
        <dbReference type="EC" id="2.5.1.3"/>
    </reaction>
</comment>
<evidence type="ECO:0000256" key="13">
    <source>
        <dbReference type="ARBA" id="ARBA00023268"/>
    </source>
</evidence>
<dbReference type="InterPro" id="IPR013785">
    <property type="entry name" value="Aldolase_TIM"/>
</dbReference>
<feature type="binding site" evidence="18">
    <location>
        <position position="73"/>
    </location>
    <ligand>
        <name>Mg(2+)</name>
        <dbReference type="ChEBI" id="CHEBI:18420"/>
    </ligand>
</feature>
<evidence type="ECO:0000256" key="6">
    <source>
        <dbReference type="ARBA" id="ARBA00022679"/>
    </source>
</evidence>
<reference evidence="21 22" key="1">
    <citation type="journal article" date="2020" name="Cell Host Microbe">
        <title>Functional and Genomic Variation between Human-Derived Isolates of Lachnospiraceae Reveals Inter- and Intra-Species Diversity.</title>
        <authorList>
            <person name="Sorbara M.T."/>
            <person name="Littmann E.R."/>
            <person name="Fontana E."/>
            <person name="Moody T.U."/>
            <person name="Kohout C.E."/>
            <person name="Gjonbalaj M."/>
            <person name="Eaton V."/>
            <person name="Seok R."/>
            <person name="Leiner I.M."/>
            <person name="Pamer E.G."/>
        </authorList>
    </citation>
    <scope>NUCLEOTIDE SEQUENCE [LARGE SCALE GENOMIC DNA]</scope>
    <source>
        <strain evidence="21 22">MSK.15.26</strain>
    </source>
</reference>
<evidence type="ECO:0000259" key="19">
    <source>
        <dbReference type="Pfam" id="PF02581"/>
    </source>
</evidence>
<comment type="similarity">
    <text evidence="5">Belongs to the ThiD family.</text>
</comment>
<dbReference type="InterPro" id="IPR022998">
    <property type="entry name" value="ThiamineP_synth_TenI"/>
</dbReference>
<feature type="binding site" evidence="18">
    <location>
        <begin position="40"/>
        <end position="44"/>
    </location>
    <ligand>
        <name>4-amino-2-methyl-5-(diphosphooxymethyl)pyrimidine</name>
        <dbReference type="ChEBI" id="CHEBI:57841"/>
    </ligand>
</feature>
<comment type="cofactor">
    <cofactor evidence="18">
        <name>Mg(2+)</name>
        <dbReference type="ChEBI" id="CHEBI:18420"/>
    </cofactor>
    <text evidence="18">Binds 1 Mg(2+) ion per subunit.</text>
</comment>
<evidence type="ECO:0000256" key="7">
    <source>
        <dbReference type="ARBA" id="ARBA00022723"/>
    </source>
</evidence>
<protein>
    <recommendedName>
        <fullName evidence="18">Thiamine-phosphate synthase</fullName>
        <shortName evidence="18">TP synthase</shortName>
        <shortName evidence="18">TPS</shortName>
        <ecNumber evidence="18">2.5.1.3</ecNumber>
    </recommendedName>
    <alternativeName>
        <fullName evidence="18">Thiamine-phosphate pyrophosphorylase</fullName>
        <shortName evidence="18">TMP pyrophosphorylase</shortName>
        <shortName evidence="18">TMP-PPase</shortName>
    </alternativeName>
</protein>
<dbReference type="NCBIfam" id="TIGR00097">
    <property type="entry name" value="HMP-P_kinase"/>
    <property type="match status" value="1"/>
</dbReference>
<dbReference type="InterPro" id="IPR029056">
    <property type="entry name" value="Ribokinase-like"/>
</dbReference>
<comment type="pathway">
    <text evidence="14">Cofactor biosynthesis; thiamine diphosphate biosynthesis; 4-amino-2-methyl-5-diphosphomethylpyrimidine from 5-amino-1-(5-phospho-D-ribosyl)imidazole: step 2/3.</text>
</comment>
<evidence type="ECO:0000256" key="10">
    <source>
        <dbReference type="ARBA" id="ARBA00022840"/>
    </source>
</evidence>
<dbReference type="EC" id="2.5.1.3" evidence="18"/>
<feature type="binding site" evidence="18">
    <location>
        <position position="111"/>
    </location>
    <ligand>
        <name>4-amino-2-methyl-5-(diphosphooxymethyl)pyrimidine</name>
        <dbReference type="ChEBI" id="CHEBI:57841"/>
    </ligand>
</feature>
<evidence type="ECO:0000256" key="16">
    <source>
        <dbReference type="ARBA" id="ARBA00047851"/>
    </source>
</evidence>
<dbReference type="EMBL" id="JAAITA010000018">
    <property type="protein sequence ID" value="NSJ86881.1"/>
    <property type="molecule type" value="Genomic_DNA"/>
</dbReference>
<comment type="pathway">
    <text evidence="4 18">Cofactor biosynthesis; thiamine diphosphate biosynthesis; thiamine phosphate from 4-amino-2-methyl-5-diphosphomethylpyrimidine and 4-methyl-5-(2-phosphoethyl)-thiazole: step 1/1.</text>
</comment>
<evidence type="ECO:0000256" key="17">
    <source>
        <dbReference type="ARBA" id="ARBA00047883"/>
    </source>
</evidence>
<evidence type="ECO:0000256" key="4">
    <source>
        <dbReference type="ARBA" id="ARBA00005165"/>
    </source>
</evidence>
<comment type="caution">
    <text evidence="21">The sequence shown here is derived from an EMBL/GenBank/DDBJ whole genome shotgun (WGS) entry which is preliminary data.</text>
</comment>
<keyword evidence="13" id="KW-0511">Multifunctional enzyme</keyword>
<feature type="binding site" evidence="18">
    <location>
        <begin position="137"/>
        <end position="139"/>
    </location>
    <ligand>
        <name>2-[(2R,5Z)-2-carboxy-4-methylthiazol-5(2H)-ylidene]ethyl phosphate</name>
        <dbReference type="ChEBI" id="CHEBI:62899"/>
    </ligand>
</feature>
<feature type="domain" description="Pyridoxamine kinase/Phosphomethylpyrimidine kinase" evidence="20">
    <location>
        <begin position="225"/>
        <end position="468"/>
    </location>
</feature>